<dbReference type="Pfam" id="PF01548">
    <property type="entry name" value="DEDD_Tnp_IS110"/>
    <property type="match status" value="1"/>
</dbReference>
<dbReference type="InterPro" id="IPR003346">
    <property type="entry name" value="Transposase_20"/>
</dbReference>
<feature type="domain" description="Transposase IS116/IS110/IS902 C-terminal" evidence="2">
    <location>
        <begin position="287"/>
        <end position="326"/>
    </location>
</feature>
<organism evidence="3 4">
    <name type="scientific">Listeria newyorkensis</name>
    <dbReference type="NCBI Taxonomy" id="1497681"/>
    <lineage>
        <taxon>Bacteria</taxon>
        <taxon>Bacillati</taxon>
        <taxon>Bacillota</taxon>
        <taxon>Bacilli</taxon>
        <taxon>Bacillales</taxon>
        <taxon>Listeriaceae</taxon>
        <taxon>Listeria</taxon>
    </lineage>
</organism>
<comment type="caution">
    <text evidence="3">The sequence shown here is derived from an EMBL/GenBank/DDBJ whole genome shotgun (WGS) entry which is preliminary data.</text>
</comment>
<gene>
    <name evidence="3" type="ORF">BMT55_16835</name>
</gene>
<dbReference type="NCBIfam" id="NF033542">
    <property type="entry name" value="transpos_IS110"/>
    <property type="match status" value="1"/>
</dbReference>
<dbReference type="RefSeq" id="WP_103035126.1">
    <property type="nucleotide sequence ID" value="NZ_MPDH01000045.1"/>
</dbReference>
<feature type="non-terminal residue" evidence="3">
    <location>
        <position position="329"/>
    </location>
</feature>
<dbReference type="Pfam" id="PF02371">
    <property type="entry name" value="Transposase_20"/>
    <property type="match status" value="1"/>
</dbReference>
<keyword evidence="4" id="KW-1185">Reference proteome</keyword>
<evidence type="ECO:0000313" key="4">
    <source>
        <dbReference type="Proteomes" id="UP000236500"/>
    </source>
</evidence>
<dbReference type="InterPro" id="IPR047650">
    <property type="entry name" value="Transpos_IS110"/>
</dbReference>
<evidence type="ECO:0000313" key="3">
    <source>
        <dbReference type="EMBL" id="PNP86677.1"/>
    </source>
</evidence>
<proteinExistence type="predicted"/>
<dbReference type="PANTHER" id="PTHR33055:SF13">
    <property type="entry name" value="TRANSPOSASE"/>
    <property type="match status" value="1"/>
</dbReference>
<accession>A0ABX4XIN0</accession>
<sequence>MKLFVGIDVSSEKLDTCFLTDDDSLTVLAEMSLGNDVVGATTIKEKILACHEAWHFTQIVIGMESTSMYSFHPAMFFNEDEALRALPTVVTVENPFRIKQFSRMFDEDKTDKNDALRIADFLRIQRFTTSPIKEEKYMALQRLTRARYQMIGQLVEAKQHFLENLTYKCNTLTRELKASDSSTSVFSATLLSLFTEDYSLDDLAEMPLEDFASLLQEKGRGRFKQPEALAKTIKKAIRGSYRLGSVAQESIDAVLSAIAAQIRGLENSIQALDKSIEQLVVAIPEYQCLTSIPGVGKVYAAGLIAEIGQIDRFEDQTKLAKYAGLSWKV</sequence>
<reference evidence="3 4" key="1">
    <citation type="submission" date="2016-11" db="EMBL/GenBank/DDBJ databases">
        <title>Whole Genome Sequence of Listeria newyorkensis.</title>
        <authorList>
            <person name="Frink S."/>
            <person name="Morales C."/>
            <person name="Kiang D."/>
        </authorList>
    </citation>
    <scope>NUCLEOTIDE SEQUENCE [LARGE SCALE GENOMIC DNA]</scope>
    <source>
        <strain evidence="3 4">F1604011-044</strain>
    </source>
</reference>
<dbReference type="Proteomes" id="UP000236500">
    <property type="component" value="Unassembled WGS sequence"/>
</dbReference>
<protein>
    <submittedName>
        <fullName evidence="3">IS110 family transposase</fullName>
    </submittedName>
</protein>
<evidence type="ECO:0000259" key="2">
    <source>
        <dbReference type="Pfam" id="PF02371"/>
    </source>
</evidence>
<feature type="domain" description="Transposase IS110-like N-terminal" evidence="1">
    <location>
        <begin position="5"/>
        <end position="166"/>
    </location>
</feature>
<dbReference type="InterPro" id="IPR002525">
    <property type="entry name" value="Transp_IS110-like_N"/>
</dbReference>
<evidence type="ECO:0000259" key="1">
    <source>
        <dbReference type="Pfam" id="PF01548"/>
    </source>
</evidence>
<dbReference type="EMBL" id="MPDH01000045">
    <property type="protein sequence ID" value="PNP86677.1"/>
    <property type="molecule type" value="Genomic_DNA"/>
</dbReference>
<dbReference type="PANTHER" id="PTHR33055">
    <property type="entry name" value="TRANSPOSASE FOR INSERTION SEQUENCE ELEMENT IS1111A"/>
    <property type="match status" value="1"/>
</dbReference>
<name>A0ABX4XIN0_9LIST</name>